<dbReference type="InterPro" id="IPR051807">
    <property type="entry name" value="Sec-metab_biosynth-assoc"/>
</dbReference>
<reference evidence="1 2" key="1">
    <citation type="submission" date="2016-03" db="EMBL/GenBank/DDBJ databases">
        <title>Whole genome sequencing of Grifola frondosa 9006-11.</title>
        <authorList>
            <person name="Min B."/>
            <person name="Park H."/>
            <person name="Kim J.-G."/>
            <person name="Cho H."/>
            <person name="Oh Y.-L."/>
            <person name="Kong W.-S."/>
            <person name="Choi I.-G."/>
        </authorList>
    </citation>
    <scope>NUCLEOTIDE SEQUENCE [LARGE SCALE GENOMIC DNA]</scope>
    <source>
        <strain evidence="1 2">9006-11</strain>
    </source>
</reference>
<evidence type="ECO:0008006" key="3">
    <source>
        <dbReference type="Google" id="ProtNLM"/>
    </source>
</evidence>
<accession>A0A1C7LM98</accession>
<dbReference type="OMA" id="GAHQAKN"/>
<gene>
    <name evidence="1" type="ORF">A0H81_14196</name>
</gene>
<dbReference type="PANTHER" id="PTHR33606:SF3">
    <property type="entry name" value="PROTEIN YCII"/>
    <property type="match status" value="1"/>
</dbReference>
<dbReference type="PANTHER" id="PTHR33606">
    <property type="entry name" value="PROTEIN YCII"/>
    <property type="match status" value="1"/>
</dbReference>
<dbReference type="SUPFAM" id="SSF54909">
    <property type="entry name" value="Dimeric alpha+beta barrel"/>
    <property type="match status" value="1"/>
</dbReference>
<dbReference type="EMBL" id="LUGG01000038">
    <property type="protein sequence ID" value="OBZ65881.1"/>
    <property type="molecule type" value="Genomic_DNA"/>
</dbReference>
<proteinExistence type="predicted"/>
<dbReference type="Gene3D" id="3.30.70.1060">
    <property type="entry name" value="Dimeric alpha+beta barrel"/>
    <property type="match status" value="1"/>
</dbReference>
<dbReference type="OrthoDB" id="5519740at2759"/>
<organism evidence="1 2">
    <name type="scientific">Grifola frondosa</name>
    <name type="common">Maitake</name>
    <name type="synonym">Polyporus frondosus</name>
    <dbReference type="NCBI Taxonomy" id="5627"/>
    <lineage>
        <taxon>Eukaryota</taxon>
        <taxon>Fungi</taxon>
        <taxon>Dikarya</taxon>
        <taxon>Basidiomycota</taxon>
        <taxon>Agaricomycotina</taxon>
        <taxon>Agaricomycetes</taxon>
        <taxon>Polyporales</taxon>
        <taxon>Grifolaceae</taxon>
        <taxon>Grifola</taxon>
    </lineage>
</organism>
<keyword evidence="2" id="KW-1185">Reference proteome</keyword>
<dbReference type="Proteomes" id="UP000092993">
    <property type="component" value="Unassembled WGS sequence"/>
</dbReference>
<evidence type="ECO:0000313" key="2">
    <source>
        <dbReference type="Proteomes" id="UP000092993"/>
    </source>
</evidence>
<dbReference type="AlphaFoldDB" id="A0A1C7LM98"/>
<comment type="caution">
    <text evidence="1">The sequence shown here is derived from an EMBL/GenBank/DDBJ whole genome shotgun (WGS) entry which is preliminary data.</text>
</comment>
<dbReference type="InterPro" id="IPR011008">
    <property type="entry name" value="Dimeric_a/b-barrel"/>
</dbReference>
<sequence>MSSASATKQFFFVYAPDLPGAAQRRFAFAGAHQAKNAPLLESGFIRVGGGLLKPDVTADTPNVMGNIVGSFLLIQAENIDVVKKTLQDDIYYTSGEVWDVDKLVILPALVGTPVP</sequence>
<evidence type="ECO:0000313" key="1">
    <source>
        <dbReference type="EMBL" id="OBZ65881.1"/>
    </source>
</evidence>
<protein>
    <recommendedName>
        <fullName evidence="3">YCII-related domain-containing protein</fullName>
    </recommendedName>
</protein>
<name>A0A1C7LM98_GRIFR</name>